<protein>
    <recommendedName>
        <fullName evidence="2">JmjC domain-containing protein</fullName>
    </recommendedName>
</protein>
<organism evidence="3 4">
    <name type="scientific">Zopfia rhizophila CBS 207.26</name>
    <dbReference type="NCBI Taxonomy" id="1314779"/>
    <lineage>
        <taxon>Eukaryota</taxon>
        <taxon>Fungi</taxon>
        <taxon>Dikarya</taxon>
        <taxon>Ascomycota</taxon>
        <taxon>Pezizomycotina</taxon>
        <taxon>Dothideomycetes</taxon>
        <taxon>Dothideomycetes incertae sedis</taxon>
        <taxon>Zopfiaceae</taxon>
        <taxon>Zopfia</taxon>
    </lineage>
</organism>
<dbReference type="AlphaFoldDB" id="A0A6A6DBZ6"/>
<dbReference type="PROSITE" id="PS51184">
    <property type="entry name" value="JMJC"/>
    <property type="match status" value="1"/>
</dbReference>
<feature type="region of interest" description="Disordered" evidence="1">
    <location>
        <begin position="275"/>
        <end position="334"/>
    </location>
</feature>
<evidence type="ECO:0000259" key="2">
    <source>
        <dbReference type="PROSITE" id="PS51184"/>
    </source>
</evidence>
<sequence length="927" mass="103349">MEPPTQGNNELDFDPNHACEIQAFRNSLHSMNNEADKFQACIEMRDELLSRQTKLEWLCASVEEVMLAECAQYKKERSCWSTQSNNGDADTKRWERFVGAAKNGGELRKQCLAPLTKASGCWGIEKVQHYGWAYAGEKYCKVLGTAASRIPDWEEASVKLNRLILRRISAYWRSLILSVNPIDLIDLENLKKWPGKNEFEKKSTKGFRLQYQPVSHSDLPNGYSFDQYGLIVSVEVAGEPQLTLTAGAQYAMAQAESPNRPTSDHVAPVIVAPNSTLSPGAAVDSSTPSSSPASPDGGTPDSRIYSPPFSSLSATLPPVDDAVPSAASETGEPTRLTRFVSTMLDAISLLPSASTSNDTAPAIPEYNAGRDTPRKSDRLRSAPIPSYTGSTLSAVAKPIARKCLTRPTAASRGNHVCTCSHTVASELLSAIERSQQTCIAKDDTMAVKYGAQRNLLCMEHLKMYANWATISMLLHQHPKNTIIDPTLVPNPHPTSDSKDFTPIRKRRLSLPELGPDCKRAFGKVPRRDEPGTASIEVRPAEDCVDERPIHDAVGDALFRERVLAQLEQMIKQRSPKTWGELNNKVMYDLLSRSSQPVTAGSDDQMEAYYLTGEEAATRLACHTVLNGPIMTTNQQQFKWDQRKGRPIEQLFRRIGNLNRTVSVQKPSLDLKGPSYTEMRLIAIQDLFLKNTISDDPLNILDLRNPLPRSILPNFLIGEDCQLLSRVRDTVLGGATAERCIASVTEWNKWKDDEDWVLLAQGGAQTLTHQDSCGKDTWLTAQEGPLGFGWMSRPTEEERRTWSACPNGFTEGKLRYVILKPGQTIYFEAGTIHFVFRVVQHQTLFTGGHILRWSRVVSFMETVLNQLKFPDTTNEDILPWAPVYVETVAQLVLDQRSLGRAEELGGEEAIARFFNLKKEFEQELLHTR</sequence>
<dbReference type="SUPFAM" id="SSF51197">
    <property type="entry name" value="Clavaminate synthase-like"/>
    <property type="match status" value="1"/>
</dbReference>
<evidence type="ECO:0000313" key="3">
    <source>
        <dbReference type="EMBL" id="KAF2175862.1"/>
    </source>
</evidence>
<keyword evidence="4" id="KW-1185">Reference proteome</keyword>
<feature type="compositionally biased region" description="Basic and acidic residues" evidence="1">
    <location>
        <begin position="371"/>
        <end position="380"/>
    </location>
</feature>
<feature type="compositionally biased region" description="Low complexity" evidence="1">
    <location>
        <begin position="280"/>
        <end position="302"/>
    </location>
</feature>
<dbReference type="InterPro" id="IPR003347">
    <property type="entry name" value="JmjC_dom"/>
</dbReference>
<reference evidence="3" key="1">
    <citation type="journal article" date="2020" name="Stud. Mycol.">
        <title>101 Dothideomycetes genomes: a test case for predicting lifestyles and emergence of pathogens.</title>
        <authorList>
            <person name="Haridas S."/>
            <person name="Albert R."/>
            <person name="Binder M."/>
            <person name="Bloem J."/>
            <person name="Labutti K."/>
            <person name="Salamov A."/>
            <person name="Andreopoulos B."/>
            <person name="Baker S."/>
            <person name="Barry K."/>
            <person name="Bills G."/>
            <person name="Bluhm B."/>
            <person name="Cannon C."/>
            <person name="Castanera R."/>
            <person name="Culley D."/>
            <person name="Daum C."/>
            <person name="Ezra D."/>
            <person name="Gonzalez J."/>
            <person name="Henrissat B."/>
            <person name="Kuo A."/>
            <person name="Liang C."/>
            <person name="Lipzen A."/>
            <person name="Lutzoni F."/>
            <person name="Magnuson J."/>
            <person name="Mondo S."/>
            <person name="Nolan M."/>
            <person name="Ohm R."/>
            <person name="Pangilinan J."/>
            <person name="Park H.-J."/>
            <person name="Ramirez L."/>
            <person name="Alfaro M."/>
            <person name="Sun H."/>
            <person name="Tritt A."/>
            <person name="Yoshinaga Y."/>
            <person name="Zwiers L.-H."/>
            <person name="Turgeon B."/>
            <person name="Goodwin S."/>
            <person name="Spatafora J."/>
            <person name="Crous P."/>
            <person name="Grigoriev I."/>
        </authorList>
    </citation>
    <scope>NUCLEOTIDE SEQUENCE</scope>
    <source>
        <strain evidence="3">CBS 207.26</strain>
    </source>
</reference>
<accession>A0A6A6DBZ6</accession>
<dbReference type="OrthoDB" id="3860121at2759"/>
<dbReference type="EMBL" id="ML994722">
    <property type="protein sequence ID" value="KAF2175862.1"/>
    <property type="molecule type" value="Genomic_DNA"/>
</dbReference>
<evidence type="ECO:0000313" key="4">
    <source>
        <dbReference type="Proteomes" id="UP000800200"/>
    </source>
</evidence>
<feature type="domain" description="JmjC" evidence="2">
    <location>
        <begin position="711"/>
        <end position="866"/>
    </location>
</feature>
<feature type="region of interest" description="Disordered" evidence="1">
    <location>
        <begin position="353"/>
        <end position="384"/>
    </location>
</feature>
<dbReference type="Proteomes" id="UP000800200">
    <property type="component" value="Unassembled WGS sequence"/>
</dbReference>
<proteinExistence type="predicted"/>
<evidence type="ECO:0000256" key="1">
    <source>
        <dbReference type="SAM" id="MobiDB-lite"/>
    </source>
</evidence>
<gene>
    <name evidence="3" type="ORF">K469DRAFT_683386</name>
</gene>
<name>A0A6A6DBZ6_9PEZI</name>